<evidence type="ECO:0000313" key="2">
    <source>
        <dbReference type="Proteomes" id="UP000236214"/>
    </source>
</evidence>
<keyword evidence="2" id="KW-1185">Reference proteome</keyword>
<reference evidence="1 2" key="1">
    <citation type="submission" date="2016-05" db="EMBL/GenBank/DDBJ databases">
        <title>Whole genome sequencing of Tetragenococcus halophilus subsp. halophilus NISL 7118.</title>
        <authorList>
            <person name="Shiwa Y."/>
            <person name="Nishimura I."/>
            <person name="Yoshikawa H."/>
            <person name="Koyama Y."/>
            <person name="Oguma T."/>
        </authorList>
    </citation>
    <scope>NUCLEOTIDE SEQUENCE [LARGE SCALE GENOMIC DNA]</scope>
    <source>
        <strain evidence="1 2">NISL 7118</strain>
    </source>
</reference>
<accession>A0A2H6CT86</accession>
<organism evidence="1 2">
    <name type="scientific">Tetragenococcus halophilus subsp. halophilus</name>
    <dbReference type="NCBI Taxonomy" id="1513897"/>
    <lineage>
        <taxon>Bacteria</taxon>
        <taxon>Bacillati</taxon>
        <taxon>Bacillota</taxon>
        <taxon>Bacilli</taxon>
        <taxon>Lactobacillales</taxon>
        <taxon>Enterococcaceae</taxon>
        <taxon>Tetragenococcus</taxon>
    </lineage>
</organism>
<name>A0A2H6CT86_TETHA</name>
<sequence>MTSVKAGGNGFMISRLVKKIKNSLQALWHGFADTINANKKKSILGVFLALLLVIALTFLTLTVNSKIRAAQMDNLIYEDLPTKKIVPFSYGEGDKMINEKKAVSVMFAKPNQTETRKALQIIKQKEDELNRKFYYYPLVYQTPEIKNTYNIASDEVTFVFFQNGEEKNRFTLNSVKDPKENFIPELNRLPMWNIEVEENKK</sequence>
<dbReference type="EMBL" id="BDEC01000038">
    <property type="protein sequence ID" value="GBD68205.1"/>
    <property type="molecule type" value="Genomic_DNA"/>
</dbReference>
<dbReference type="AlphaFoldDB" id="A0A2H6CT86"/>
<evidence type="ECO:0000313" key="1">
    <source>
        <dbReference type="EMBL" id="GBD68205.1"/>
    </source>
</evidence>
<comment type="caution">
    <text evidence="1">The sequence shown here is derived from an EMBL/GenBank/DDBJ whole genome shotgun (WGS) entry which is preliminary data.</text>
</comment>
<dbReference type="RefSeq" id="WP_253214136.1">
    <property type="nucleotide sequence ID" value="NZ_BAABQP010000017.1"/>
</dbReference>
<proteinExistence type="predicted"/>
<gene>
    <name evidence="1" type="ORF">TEHN7118_1011</name>
</gene>
<dbReference type="Proteomes" id="UP000236214">
    <property type="component" value="Unassembled WGS sequence"/>
</dbReference>
<protein>
    <submittedName>
        <fullName evidence="1">Uncharacterized protein</fullName>
    </submittedName>
</protein>